<dbReference type="RefSeq" id="WP_154785912.1">
    <property type="nucleotide sequence ID" value="NZ_WMBB01000001.1"/>
</dbReference>
<organism evidence="1 2">
    <name type="scientific">Nocardia aurantiaca</name>
    <dbReference type="NCBI Taxonomy" id="2675850"/>
    <lineage>
        <taxon>Bacteria</taxon>
        <taxon>Bacillati</taxon>
        <taxon>Actinomycetota</taxon>
        <taxon>Actinomycetes</taxon>
        <taxon>Mycobacteriales</taxon>
        <taxon>Nocardiaceae</taxon>
        <taxon>Nocardia</taxon>
    </lineage>
</organism>
<dbReference type="GO" id="GO:0020037">
    <property type="term" value="F:heme binding"/>
    <property type="evidence" value="ECO:0007669"/>
    <property type="project" value="InterPro"/>
</dbReference>
<comment type="caution">
    <text evidence="1">The sequence shown here is derived from an EMBL/GenBank/DDBJ whole genome shotgun (WGS) entry which is preliminary data.</text>
</comment>
<proteinExistence type="predicted"/>
<gene>
    <name evidence="1" type="ORF">GLP40_01070</name>
</gene>
<dbReference type="NCBIfam" id="TIGR04529">
    <property type="entry name" value="MTB_hemophore"/>
    <property type="match status" value="1"/>
</dbReference>
<keyword evidence="2" id="KW-1185">Reference proteome</keyword>
<evidence type="ECO:0000313" key="1">
    <source>
        <dbReference type="EMBL" id="MTE11383.1"/>
    </source>
</evidence>
<reference evidence="1 2" key="1">
    <citation type="submission" date="2019-11" db="EMBL/GenBank/DDBJ databases">
        <title>Nocardia sp. nov. CT2-14 isolated from soil.</title>
        <authorList>
            <person name="Kanchanasin P."/>
            <person name="Tanasupawat S."/>
            <person name="Yuki M."/>
            <person name="Kudo T."/>
        </authorList>
    </citation>
    <scope>NUCLEOTIDE SEQUENCE [LARGE SCALE GENOMIC DNA]</scope>
    <source>
        <strain evidence="1 2">CT2-14</strain>
    </source>
</reference>
<name>A0A6I3KLC2_9NOCA</name>
<dbReference type="EMBL" id="WMBB01000001">
    <property type="protein sequence ID" value="MTE11383.1"/>
    <property type="molecule type" value="Genomic_DNA"/>
</dbReference>
<dbReference type="Proteomes" id="UP000432464">
    <property type="component" value="Unassembled WGS sequence"/>
</dbReference>
<sequence>MRLIGARYASAIAVTIAGFGAAVAVSGAGAAVADPMSDLEPLLSSTCSFDQIDAAFHRVEPATAAQLDAAPERKAPFRLAYDQPIPQRRIAFQALIVQQQLMGAPADINPDFIPLLRQVVDSCHQY</sequence>
<accession>A0A6I3KLC2</accession>
<evidence type="ECO:0000313" key="2">
    <source>
        <dbReference type="Proteomes" id="UP000432464"/>
    </source>
</evidence>
<protein>
    <submittedName>
        <fullName evidence="1">Hemophore-related protein</fullName>
    </submittedName>
</protein>
<dbReference type="AlphaFoldDB" id="A0A6I3KLC2"/>
<dbReference type="InterPro" id="IPR032407">
    <property type="entry name" value="MHB"/>
</dbReference>